<proteinExistence type="predicted"/>
<gene>
    <name evidence="2" type="ORF">Mgra_00008072</name>
</gene>
<evidence type="ECO:0000256" key="1">
    <source>
        <dbReference type="SAM" id="SignalP"/>
    </source>
</evidence>
<dbReference type="AlphaFoldDB" id="A0A8S9ZGN4"/>
<protein>
    <submittedName>
        <fullName evidence="2">Uncharacterized protein</fullName>
    </submittedName>
</protein>
<feature type="chain" id="PRO_5035869160" evidence="1">
    <location>
        <begin position="20"/>
        <end position="288"/>
    </location>
</feature>
<feature type="signal peptide" evidence="1">
    <location>
        <begin position="1"/>
        <end position="19"/>
    </location>
</feature>
<sequence length="288" mass="34428">MNRFFLIFIFCNLSIRINTVNPVLDNLYVKLFFDDNLDDYMWNTIYWSITSILIKEEFDIINNKLCDEFDKDDDNVQINKFIEEECYYAKMIEYCNNLQDFTVEKLLFYTNEQLIEDKYLNSVQHEDAKNNIKITIEDKIKIAKLHLNKLNNLIIDEVDNLILKENNVTGTTNNSINIPLKLNLKIKLENMENNEKIAFTKLKIRKILGDLMLEELEIKHPVFLIKKFVNEYPYIYKQLFDFLRETPVTKSRLRQILFGIEIDVKNKEYSFLTLPNYSTEYTILYPLG</sequence>
<evidence type="ECO:0000313" key="2">
    <source>
        <dbReference type="EMBL" id="KAF7632472.1"/>
    </source>
</evidence>
<dbReference type="Proteomes" id="UP000605970">
    <property type="component" value="Unassembled WGS sequence"/>
</dbReference>
<comment type="caution">
    <text evidence="2">The sequence shown here is derived from an EMBL/GenBank/DDBJ whole genome shotgun (WGS) entry which is preliminary data.</text>
</comment>
<name>A0A8S9ZGN4_9BILA</name>
<keyword evidence="1" id="KW-0732">Signal</keyword>
<evidence type="ECO:0000313" key="3">
    <source>
        <dbReference type="Proteomes" id="UP000605970"/>
    </source>
</evidence>
<accession>A0A8S9ZGN4</accession>
<organism evidence="2 3">
    <name type="scientific">Meloidogyne graminicola</name>
    <dbReference type="NCBI Taxonomy" id="189291"/>
    <lineage>
        <taxon>Eukaryota</taxon>
        <taxon>Metazoa</taxon>
        <taxon>Ecdysozoa</taxon>
        <taxon>Nematoda</taxon>
        <taxon>Chromadorea</taxon>
        <taxon>Rhabditida</taxon>
        <taxon>Tylenchina</taxon>
        <taxon>Tylenchomorpha</taxon>
        <taxon>Tylenchoidea</taxon>
        <taxon>Meloidogynidae</taxon>
        <taxon>Meloidogyninae</taxon>
        <taxon>Meloidogyne</taxon>
    </lineage>
</organism>
<dbReference type="EMBL" id="JABEBT010000101">
    <property type="protein sequence ID" value="KAF7632472.1"/>
    <property type="molecule type" value="Genomic_DNA"/>
</dbReference>
<reference evidence="2" key="1">
    <citation type="journal article" date="2020" name="Ecol. Evol.">
        <title>Genome structure and content of the rice root-knot nematode (Meloidogyne graminicola).</title>
        <authorList>
            <person name="Phan N.T."/>
            <person name="Danchin E.G.J."/>
            <person name="Klopp C."/>
            <person name="Perfus-Barbeoch L."/>
            <person name="Kozlowski D.K."/>
            <person name="Koutsovoulos G.D."/>
            <person name="Lopez-Roques C."/>
            <person name="Bouchez O."/>
            <person name="Zahm M."/>
            <person name="Besnard G."/>
            <person name="Bellafiore S."/>
        </authorList>
    </citation>
    <scope>NUCLEOTIDE SEQUENCE</scope>
    <source>
        <strain evidence="2">VN-18</strain>
    </source>
</reference>
<keyword evidence="3" id="KW-1185">Reference proteome</keyword>